<dbReference type="RefSeq" id="XP_030999530.1">
    <property type="nucleotide sequence ID" value="XM_031137163.1"/>
</dbReference>
<evidence type="ECO:0000313" key="6">
    <source>
        <dbReference type="EMBL" id="TPX17819.1"/>
    </source>
</evidence>
<evidence type="ECO:0000256" key="2">
    <source>
        <dbReference type="ARBA" id="ARBA00023242"/>
    </source>
</evidence>
<dbReference type="Pfam" id="PF04082">
    <property type="entry name" value="Fungal_trans"/>
    <property type="match status" value="1"/>
</dbReference>
<name>A0A507BK62_9PEZI</name>
<dbReference type="GO" id="GO:0006351">
    <property type="term" value="P:DNA-templated transcription"/>
    <property type="evidence" value="ECO:0007669"/>
    <property type="project" value="InterPro"/>
</dbReference>
<dbReference type="EMBL" id="SKBQ01000012">
    <property type="protein sequence ID" value="TPX17819.1"/>
    <property type="molecule type" value="Genomic_DNA"/>
</dbReference>
<proteinExistence type="predicted"/>
<keyword evidence="7" id="KW-1185">Reference proteome</keyword>
<sequence>MEVLTPSDYQFGRRKRPKRSLRPCDACRKRKTRCIAGKERDGKCVHCELRGSACTFQQKPPDRLPQSDTTPTRTGQSAPLVQLAERASVQGDMSPEQPRRTTGDSQGPARTGSDVQPEHESPASAVSDFTPDASTLGLAHSRFAELYGLGSDMEPILMRHRPYDPFTQEFGLETHAIRRVLERDAGLVDYPLTFHMVSDQKALEYDAVHHQVDAIESCVRPNGPSLVELFWRHVQPCYPLLHKEFFMLNYNRSYRHIEPAVLGAVYLSALRWWSYDPELSIRSMPDSILLRKLLHESISSSYHRPKLSSIQAILILLQCQPEDPLNPDHTYAWGLTCQALAIGQCLGLHLDATNWSIPSWERNIRKRLSWALYMQDRWTALAYGRPVHIHHDDWSVQELSHSDFVDCDNSVADEERRSISATGKVQFMMMVQLTQILSAVLSSFYTARTAFDQDAVLLYQRAQPLLDRLQEWYQSIPSSLQMNITYQRKLSFHGYLHFSYYGVVIAILRRLIRSTALPPRCNDDQLLASIRQLALQTAQNAISFALSLRPDQLEAFWYFTSPYLFALVGSFTTLLLVSSLSSQERSFWQETLNSYLWNLRMMSKSSEPMRYAVNRLEGAILRGLEHALAVNLNEPLDDTVSPMMANYVTEAFEYTDFGDWDLAHGVTGAFDLLSAAQLEPNALLMGHTMGGG</sequence>
<dbReference type="GO" id="GO:0003677">
    <property type="term" value="F:DNA binding"/>
    <property type="evidence" value="ECO:0007669"/>
    <property type="project" value="InterPro"/>
</dbReference>
<evidence type="ECO:0000313" key="7">
    <source>
        <dbReference type="Proteomes" id="UP000319257"/>
    </source>
</evidence>
<feature type="region of interest" description="Disordered" evidence="3">
    <location>
        <begin position="55"/>
        <end position="131"/>
    </location>
</feature>
<dbReference type="Proteomes" id="UP000319257">
    <property type="component" value="Unassembled WGS sequence"/>
</dbReference>
<dbReference type="PANTHER" id="PTHR31668">
    <property type="entry name" value="GLUCOSE TRANSPORT TRANSCRIPTION REGULATOR RGT1-RELATED-RELATED"/>
    <property type="match status" value="1"/>
</dbReference>
<dbReference type="GO" id="GO:0008270">
    <property type="term" value="F:zinc ion binding"/>
    <property type="evidence" value="ECO:0007669"/>
    <property type="project" value="InterPro"/>
</dbReference>
<gene>
    <name evidence="6" type="ORF">E0L32_002920</name>
</gene>
<dbReference type="SMART" id="SM00906">
    <property type="entry name" value="Fungal_trans"/>
    <property type="match status" value="1"/>
</dbReference>
<dbReference type="AlphaFoldDB" id="A0A507BK62"/>
<dbReference type="GO" id="GO:0000981">
    <property type="term" value="F:DNA-binding transcription factor activity, RNA polymerase II-specific"/>
    <property type="evidence" value="ECO:0007669"/>
    <property type="project" value="InterPro"/>
</dbReference>
<dbReference type="GO" id="GO:0005634">
    <property type="term" value="C:nucleus"/>
    <property type="evidence" value="ECO:0007669"/>
    <property type="project" value="TreeGrafter"/>
</dbReference>
<comment type="caution">
    <text evidence="6">The sequence shown here is derived from an EMBL/GenBank/DDBJ whole genome shotgun (WGS) entry which is preliminary data.</text>
</comment>
<evidence type="ECO:0000256" key="4">
    <source>
        <dbReference type="SAM" id="Phobius"/>
    </source>
</evidence>
<dbReference type="SUPFAM" id="SSF57701">
    <property type="entry name" value="Zn2/Cys6 DNA-binding domain"/>
    <property type="match status" value="1"/>
</dbReference>
<dbReference type="InterPro" id="IPR036864">
    <property type="entry name" value="Zn2-C6_fun-type_DNA-bd_sf"/>
</dbReference>
<dbReference type="Gene3D" id="4.10.240.10">
    <property type="entry name" value="Zn(2)-C6 fungal-type DNA-binding domain"/>
    <property type="match status" value="1"/>
</dbReference>
<protein>
    <recommendedName>
        <fullName evidence="5">Zn(2)-C6 fungal-type domain-containing protein</fullName>
    </recommendedName>
</protein>
<dbReference type="SMART" id="SM00066">
    <property type="entry name" value="GAL4"/>
    <property type="match status" value="1"/>
</dbReference>
<feature type="transmembrane region" description="Helical" evidence="4">
    <location>
        <begin position="555"/>
        <end position="577"/>
    </location>
</feature>
<dbReference type="PROSITE" id="PS00463">
    <property type="entry name" value="ZN2_CY6_FUNGAL_1"/>
    <property type="match status" value="1"/>
</dbReference>
<dbReference type="GeneID" id="41970367"/>
<dbReference type="CDD" id="cd00067">
    <property type="entry name" value="GAL4"/>
    <property type="match status" value="1"/>
</dbReference>
<dbReference type="PANTHER" id="PTHR31668:SF4">
    <property type="entry name" value="TRANSCRIPTIONAL ACTIVATOR PROTEIN DAL81"/>
    <property type="match status" value="1"/>
</dbReference>
<dbReference type="OrthoDB" id="2264294at2759"/>
<dbReference type="InterPro" id="IPR007219">
    <property type="entry name" value="XnlR_reg_dom"/>
</dbReference>
<evidence type="ECO:0000259" key="5">
    <source>
        <dbReference type="PROSITE" id="PS50048"/>
    </source>
</evidence>
<keyword evidence="1" id="KW-0479">Metal-binding</keyword>
<dbReference type="InterPro" id="IPR050797">
    <property type="entry name" value="Carb_Metab_Trans_Reg"/>
</dbReference>
<dbReference type="STRING" id="1093900.A0A507BK62"/>
<organism evidence="6 7">
    <name type="scientific">Thyridium curvatum</name>
    <dbReference type="NCBI Taxonomy" id="1093900"/>
    <lineage>
        <taxon>Eukaryota</taxon>
        <taxon>Fungi</taxon>
        <taxon>Dikarya</taxon>
        <taxon>Ascomycota</taxon>
        <taxon>Pezizomycotina</taxon>
        <taxon>Sordariomycetes</taxon>
        <taxon>Sordariomycetidae</taxon>
        <taxon>Thyridiales</taxon>
        <taxon>Thyridiaceae</taxon>
        <taxon>Thyridium</taxon>
    </lineage>
</organism>
<keyword evidence="4" id="KW-1133">Transmembrane helix</keyword>
<dbReference type="InParanoid" id="A0A507BK62"/>
<keyword evidence="4" id="KW-0812">Transmembrane</keyword>
<dbReference type="Pfam" id="PF00172">
    <property type="entry name" value="Zn_clus"/>
    <property type="match status" value="1"/>
</dbReference>
<dbReference type="CDD" id="cd12148">
    <property type="entry name" value="fungal_TF_MHR"/>
    <property type="match status" value="1"/>
</dbReference>
<dbReference type="PROSITE" id="PS50048">
    <property type="entry name" value="ZN2_CY6_FUNGAL_2"/>
    <property type="match status" value="1"/>
</dbReference>
<dbReference type="InterPro" id="IPR001138">
    <property type="entry name" value="Zn2Cys6_DnaBD"/>
</dbReference>
<evidence type="ECO:0000256" key="1">
    <source>
        <dbReference type="ARBA" id="ARBA00022723"/>
    </source>
</evidence>
<keyword evidence="2" id="KW-0539">Nucleus</keyword>
<feature type="compositionally biased region" description="Basic residues" evidence="3">
    <location>
        <begin position="12"/>
        <end position="21"/>
    </location>
</feature>
<reference evidence="6 7" key="1">
    <citation type="submission" date="2019-06" db="EMBL/GenBank/DDBJ databases">
        <title>Draft genome sequence of the filamentous fungus Phialemoniopsis curvata isolated from diesel fuel.</title>
        <authorList>
            <person name="Varaljay V.A."/>
            <person name="Lyon W.J."/>
            <person name="Crouch A.L."/>
            <person name="Drake C.E."/>
            <person name="Hollomon J.M."/>
            <person name="Nadeau L.J."/>
            <person name="Nunn H.S."/>
            <person name="Stevenson B.S."/>
            <person name="Bojanowski C.L."/>
            <person name="Crookes-Goodson W.J."/>
        </authorList>
    </citation>
    <scope>NUCLEOTIDE SEQUENCE [LARGE SCALE GENOMIC DNA]</scope>
    <source>
        <strain evidence="6 7">D216</strain>
    </source>
</reference>
<dbReference type="GO" id="GO:0001080">
    <property type="term" value="P:nitrogen catabolite activation of transcription from RNA polymerase II promoter"/>
    <property type="evidence" value="ECO:0007669"/>
    <property type="project" value="TreeGrafter"/>
</dbReference>
<accession>A0A507BK62</accession>
<evidence type="ECO:0000256" key="3">
    <source>
        <dbReference type="SAM" id="MobiDB-lite"/>
    </source>
</evidence>
<keyword evidence="4" id="KW-0472">Membrane</keyword>
<feature type="domain" description="Zn(2)-C6 fungal-type" evidence="5">
    <location>
        <begin position="23"/>
        <end position="56"/>
    </location>
</feature>
<feature type="region of interest" description="Disordered" evidence="3">
    <location>
        <begin position="1"/>
        <end position="23"/>
    </location>
</feature>
<feature type="compositionally biased region" description="Polar residues" evidence="3">
    <location>
        <begin position="66"/>
        <end position="79"/>
    </location>
</feature>